<evidence type="ECO:0000313" key="3">
    <source>
        <dbReference type="Proteomes" id="UP000447833"/>
    </source>
</evidence>
<sequence length="82" mass="9631">MTMEKRLYTLLQQAKNEDKEGLSAILNQFEKKIEAELRQTSPQNKDDLRQELVIKVMEAVEKYSVEDVPNFEQFIEAQKGKK</sequence>
<dbReference type="InterPro" id="IPR024760">
    <property type="entry name" value="HTH_dom_conjug_TS-like"/>
</dbReference>
<dbReference type="EMBL" id="WMEY01000001">
    <property type="protein sequence ID" value="MYL62425.1"/>
    <property type="molecule type" value="Genomic_DNA"/>
</dbReference>
<dbReference type="Proteomes" id="UP000447833">
    <property type="component" value="Unassembled WGS sequence"/>
</dbReference>
<organism evidence="2 3">
    <name type="scientific">Guptibacillus hwajinpoensis</name>
    <dbReference type="NCBI Taxonomy" id="208199"/>
    <lineage>
        <taxon>Bacteria</taxon>
        <taxon>Bacillati</taxon>
        <taxon>Bacillota</taxon>
        <taxon>Bacilli</taxon>
        <taxon>Bacillales</taxon>
        <taxon>Guptibacillaceae</taxon>
        <taxon>Guptibacillus</taxon>
    </lineage>
</organism>
<gene>
    <name evidence="2" type="ORF">GLW07_03540</name>
</gene>
<evidence type="ECO:0000313" key="2">
    <source>
        <dbReference type="EMBL" id="MYL62425.1"/>
    </source>
</evidence>
<dbReference type="Pfam" id="PF12645">
    <property type="entry name" value="HTH_16"/>
    <property type="match status" value="1"/>
</dbReference>
<evidence type="ECO:0000259" key="1">
    <source>
        <dbReference type="Pfam" id="PF12645"/>
    </source>
</evidence>
<feature type="domain" description="Helix-turn-helix conjugative transposon-like" evidence="1">
    <location>
        <begin position="8"/>
        <end position="63"/>
    </location>
</feature>
<dbReference type="AlphaFoldDB" id="A0A845EVX2"/>
<protein>
    <recommendedName>
        <fullName evidence="1">Helix-turn-helix conjugative transposon-like domain-containing protein</fullName>
    </recommendedName>
</protein>
<reference evidence="2 3" key="1">
    <citation type="submission" date="2019-11" db="EMBL/GenBank/DDBJ databases">
        <title>Genome sequences of 17 halophilic strains isolated from different environments.</title>
        <authorList>
            <person name="Furrow R.E."/>
        </authorList>
    </citation>
    <scope>NUCLEOTIDE SEQUENCE [LARGE SCALE GENOMIC DNA]</scope>
    <source>
        <strain evidence="2 3">22506_14_FS</strain>
    </source>
</reference>
<comment type="caution">
    <text evidence="2">The sequence shown here is derived from an EMBL/GenBank/DDBJ whole genome shotgun (WGS) entry which is preliminary data.</text>
</comment>
<proteinExistence type="predicted"/>
<name>A0A845EVX2_9BACL</name>
<accession>A0A845EVX2</accession>